<evidence type="ECO:0000259" key="21">
    <source>
        <dbReference type="PROSITE" id="PS50011"/>
    </source>
</evidence>
<evidence type="ECO:0000256" key="18">
    <source>
        <dbReference type="ARBA" id="ARBA00047899"/>
    </source>
</evidence>
<keyword evidence="24" id="KW-1185">Reference proteome</keyword>
<dbReference type="EC" id="2.7.11.1" evidence="5"/>
<comment type="catalytic activity">
    <reaction evidence="19">
        <text>L-seryl-[protein] + ATP = O-phospho-L-seryl-[protein] + ADP + H(+)</text>
        <dbReference type="Rhea" id="RHEA:17989"/>
        <dbReference type="Rhea" id="RHEA-COMP:9863"/>
        <dbReference type="Rhea" id="RHEA-COMP:11604"/>
        <dbReference type="ChEBI" id="CHEBI:15378"/>
        <dbReference type="ChEBI" id="CHEBI:29999"/>
        <dbReference type="ChEBI" id="CHEBI:30616"/>
        <dbReference type="ChEBI" id="CHEBI:83421"/>
        <dbReference type="ChEBI" id="CHEBI:456216"/>
        <dbReference type="EC" id="2.7.11.1"/>
    </reaction>
</comment>
<keyword evidence="7" id="KW-0723">Serine/threonine-protein kinase</keyword>
<dbReference type="SMART" id="SM00054">
    <property type="entry name" value="EFh"/>
    <property type="match status" value="4"/>
</dbReference>
<dbReference type="InterPro" id="IPR011009">
    <property type="entry name" value="Kinase-like_dom_sf"/>
</dbReference>
<dbReference type="PROSITE" id="PS50222">
    <property type="entry name" value="EF_HAND_2"/>
    <property type="match status" value="3"/>
</dbReference>
<dbReference type="GO" id="GO:0005509">
    <property type="term" value="F:calcium ion binding"/>
    <property type="evidence" value="ECO:0007669"/>
    <property type="project" value="InterPro"/>
</dbReference>
<evidence type="ECO:0000256" key="10">
    <source>
        <dbReference type="ARBA" id="ARBA00022737"/>
    </source>
</evidence>
<dbReference type="PROSITE" id="PS00107">
    <property type="entry name" value="PROTEIN_KINASE_ATP"/>
    <property type="match status" value="1"/>
</dbReference>
<evidence type="ECO:0000256" key="9">
    <source>
        <dbReference type="ARBA" id="ARBA00022723"/>
    </source>
</evidence>
<keyword evidence="15" id="KW-0206">Cytoskeleton</keyword>
<dbReference type="PROSITE" id="PS50011">
    <property type="entry name" value="PROTEIN_KINASE_DOM"/>
    <property type="match status" value="1"/>
</dbReference>
<dbReference type="SUPFAM" id="SSF47473">
    <property type="entry name" value="EF-hand"/>
    <property type="match status" value="1"/>
</dbReference>
<dbReference type="InterPro" id="IPR002048">
    <property type="entry name" value="EF_hand_dom"/>
</dbReference>
<keyword evidence="10" id="KW-0677">Repeat</keyword>
<dbReference type="Proteomes" id="UP001162131">
    <property type="component" value="Unassembled WGS sequence"/>
</dbReference>
<dbReference type="InterPro" id="IPR000719">
    <property type="entry name" value="Prot_kinase_dom"/>
</dbReference>
<dbReference type="Gene3D" id="1.10.238.10">
    <property type="entry name" value="EF-hand"/>
    <property type="match status" value="2"/>
</dbReference>
<dbReference type="FunFam" id="3.30.200.20:FF:000315">
    <property type="entry name" value="Calcium-dependent protein kinase 3"/>
    <property type="match status" value="1"/>
</dbReference>
<feature type="domain" description="Protein kinase" evidence="21">
    <location>
        <begin position="50"/>
        <end position="308"/>
    </location>
</feature>
<evidence type="ECO:0000256" key="13">
    <source>
        <dbReference type="ARBA" id="ARBA00022837"/>
    </source>
</evidence>
<comment type="subunit">
    <text evidence="4">Monomer.</text>
</comment>
<dbReference type="Gene3D" id="3.30.200.20">
    <property type="entry name" value="Phosphorylase Kinase, domain 1"/>
    <property type="match status" value="1"/>
</dbReference>
<comment type="caution">
    <text evidence="23">The sequence shown here is derived from an EMBL/GenBank/DDBJ whole genome shotgun (WGS) entry which is preliminary data.</text>
</comment>
<gene>
    <name evidence="23" type="ORF">BSTOLATCC_MIC3640</name>
</gene>
<comment type="similarity">
    <text evidence="3">Belongs to the centrin family.</text>
</comment>
<evidence type="ECO:0000256" key="17">
    <source>
        <dbReference type="ARBA" id="ARBA00025692"/>
    </source>
</evidence>
<evidence type="ECO:0000256" key="11">
    <source>
        <dbReference type="ARBA" id="ARBA00022741"/>
    </source>
</evidence>
<dbReference type="PROSITE" id="PS00108">
    <property type="entry name" value="PROTEIN_KINASE_ST"/>
    <property type="match status" value="1"/>
</dbReference>
<evidence type="ECO:0000256" key="7">
    <source>
        <dbReference type="ARBA" id="ARBA00022527"/>
    </source>
</evidence>
<dbReference type="InterPro" id="IPR050205">
    <property type="entry name" value="CDPK_Ser/Thr_kinases"/>
</dbReference>
<keyword evidence="14 20" id="KW-0067">ATP-binding</keyword>
<evidence type="ECO:0000313" key="23">
    <source>
        <dbReference type="EMBL" id="CAG9311350.1"/>
    </source>
</evidence>
<dbReference type="PANTHER" id="PTHR24349">
    <property type="entry name" value="SERINE/THREONINE-PROTEIN KINASE"/>
    <property type="match status" value="1"/>
</dbReference>
<evidence type="ECO:0000256" key="3">
    <source>
        <dbReference type="ARBA" id="ARBA00005253"/>
    </source>
</evidence>
<dbReference type="Pfam" id="PF00069">
    <property type="entry name" value="Pkinase"/>
    <property type="match status" value="1"/>
</dbReference>
<keyword evidence="13" id="KW-0106">Calcium</keyword>
<protein>
    <recommendedName>
        <fullName evidence="5">non-specific serine/threonine protein kinase</fullName>
        <ecNumber evidence="5">2.7.11.1</ecNumber>
    </recommendedName>
</protein>
<proteinExistence type="inferred from homology"/>
<feature type="domain" description="EF-hand" evidence="22">
    <location>
        <begin position="350"/>
        <end position="385"/>
    </location>
</feature>
<dbReference type="InterPro" id="IPR008271">
    <property type="entry name" value="Ser/Thr_kinase_AS"/>
</dbReference>
<evidence type="ECO:0000256" key="8">
    <source>
        <dbReference type="ARBA" id="ARBA00022679"/>
    </source>
</evidence>
<keyword evidence="9" id="KW-0479">Metal-binding</keyword>
<keyword evidence="8" id="KW-0808">Transferase</keyword>
<evidence type="ECO:0000259" key="22">
    <source>
        <dbReference type="PROSITE" id="PS50222"/>
    </source>
</evidence>
<evidence type="ECO:0000313" key="24">
    <source>
        <dbReference type="Proteomes" id="UP001162131"/>
    </source>
</evidence>
<feature type="binding site" evidence="20">
    <location>
        <position position="79"/>
    </location>
    <ligand>
        <name>ATP</name>
        <dbReference type="ChEBI" id="CHEBI:30616"/>
    </ligand>
</feature>
<comment type="function">
    <text evidence="17">Plays a fundamental role in microtubule organizing center structure and function. Component of the infraciliary lattice (ICL) and the ciliary basal bodies.</text>
</comment>
<dbReference type="Pfam" id="PF13499">
    <property type="entry name" value="EF-hand_7"/>
    <property type="match status" value="2"/>
</dbReference>
<feature type="domain" description="EF-hand" evidence="22">
    <location>
        <begin position="387"/>
        <end position="422"/>
    </location>
</feature>
<accession>A0AAU9IPG7</accession>
<dbReference type="GO" id="GO:0005856">
    <property type="term" value="C:cytoskeleton"/>
    <property type="evidence" value="ECO:0007669"/>
    <property type="project" value="UniProtKB-SubCell"/>
</dbReference>
<evidence type="ECO:0000256" key="19">
    <source>
        <dbReference type="ARBA" id="ARBA00048679"/>
    </source>
</evidence>
<dbReference type="Gene3D" id="1.10.510.10">
    <property type="entry name" value="Transferase(Phosphotransferase) domain 1"/>
    <property type="match status" value="1"/>
</dbReference>
<name>A0AAU9IPG7_9CILI</name>
<dbReference type="EMBL" id="CAJZBQ010000004">
    <property type="protein sequence ID" value="CAG9311350.1"/>
    <property type="molecule type" value="Genomic_DNA"/>
</dbReference>
<keyword evidence="12" id="KW-0418">Kinase</keyword>
<feature type="domain" description="EF-hand" evidence="22">
    <location>
        <begin position="423"/>
        <end position="458"/>
    </location>
</feature>
<dbReference type="AlphaFoldDB" id="A0AAU9IPG7"/>
<organism evidence="23 24">
    <name type="scientific">Blepharisma stoltei</name>
    <dbReference type="NCBI Taxonomy" id="1481888"/>
    <lineage>
        <taxon>Eukaryota</taxon>
        <taxon>Sar</taxon>
        <taxon>Alveolata</taxon>
        <taxon>Ciliophora</taxon>
        <taxon>Postciliodesmatophora</taxon>
        <taxon>Heterotrichea</taxon>
        <taxon>Heterotrichida</taxon>
        <taxon>Blepharismidae</taxon>
        <taxon>Blepharisma</taxon>
    </lineage>
</organism>
<comment type="catalytic activity">
    <reaction evidence="18">
        <text>L-threonyl-[protein] + ATP = O-phospho-L-threonyl-[protein] + ADP + H(+)</text>
        <dbReference type="Rhea" id="RHEA:46608"/>
        <dbReference type="Rhea" id="RHEA-COMP:11060"/>
        <dbReference type="Rhea" id="RHEA-COMP:11605"/>
        <dbReference type="ChEBI" id="CHEBI:15378"/>
        <dbReference type="ChEBI" id="CHEBI:30013"/>
        <dbReference type="ChEBI" id="CHEBI:30616"/>
        <dbReference type="ChEBI" id="CHEBI:61977"/>
        <dbReference type="ChEBI" id="CHEBI:456216"/>
        <dbReference type="EC" id="2.7.11.1"/>
    </reaction>
</comment>
<dbReference type="SMART" id="SM00220">
    <property type="entry name" value="S_TKc"/>
    <property type="match status" value="1"/>
</dbReference>
<evidence type="ECO:0000256" key="1">
    <source>
        <dbReference type="ARBA" id="ARBA00001946"/>
    </source>
</evidence>
<reference evidence="23" key="1">
    <citation type="submission" date="2021-09" db="EMBL/GenBank/DDBJ databases">
        <authorList>
            <consortium name="AG Swart"/>
            <person name="Singh M."/>
            <person name="Singh A."/>
            <person name="Seah K."/>
            <person name="Emmerich C."/>
        </authorList>
    </citation>
    <scope>NUCLEOTIDE SEQUENCE</scope>
    <source>
        <strain evidence="23">ATCC30299</strain>
    </source>
</reference>
<dbReference type="GO" id="GO:0005524">
    <property type="term" value="F:ATP binding"/>
    <property type="evidence" value="ECO:0007669"/>
    <property type="project" value="UniProtKB-UniRule"/>
</dbReference>
<evidence type="ECO:0000256" key="12">
    <source>
        <dbReference type="ARBA" id="ARBA00022777"/>
    </source>
</evidence>
<dbReference type="FunFam" id="1.10.238.10:FF:000178">
    <property type="entry name" value="Calmodulin-2 A"/>
    <property type="match status" value="1"/>
</dbReference>
<comment type="similarity">
    <text evidence="16">Belongs to the protein kinase superfamily. Ser/Thr protein kinase family. CDPK subfamily.</text>
</comment>
<sequence length="507" mass="57828">MGCLCSGKTEISLNTNSRPRRRSFDVPYEYENIDISPSLVKTLSFYQVYELEPNPIGGGLHGEIRKCKHRRTQEARVVKIIPKEGQDSDQNNSVLNQVNTLKALDHPNILKMIDFFEAKTEYFLVLEYLEGGDLCDKITSGMSFSEKQACSAMKQILSGVSYMHSRRLVHRDMKPDNILIVNPEESDNFSLKIIDFDLVARCQKGMMLKEIVGTVDYMAPEVFDGNYNEKCDVWSCGVILYTLLDGTLPFTGKNTTALINSIKKGKFPMAGPNWDRISEEAKDLLRKLLTKDPKRRISAHDALSHSWFRATLIEAIDIPSILSKLQFYEASSKLREALISFILNQVMLQSNFSELELAFRAMDLNGDGVISQAELDYYLRKTMGEEEAKAQAEIIMNKVDRDSNGVIDYSEFIRATLGTKAIFSRENIIKTFIMFDQENKGVISREDLIKLVSDQNNIDRELMQEFLREVDPESTGKFEVKDFEEMLMSDTDSIGKFDERLEETMAI</sequence>
<evidence type="ECO:0000256" key="20">
    <source>
        <dbReference type="PROSITE-ProRule" id="PRU10141"/>
    </source>
</evidence>
<dbReference type="InterPro" id="IPR011992">
    <property type="entry name" value="EF-hand-dom_pair"/>
</dbReference>
<keyword evidence="11 20" id="KW-0547">Nucleotide-binding</keyword>
<evidence type="ECO:0000256" key="15">
    <source>
        <dbReference type="ARBA" id="ARBA00023212"/>
    </source>
</evidence>
<dbReference type="CDD" id="cd05117">
    <property type="entry name" value="STKc_CAMK"/>
    <property type="match status" value="1"/>
</dbReference>
<evidence type="ECO:0000256" key="16">
    <source>
        <dbReference type="ARBA" id="ARBA00024334"/>
    </source>
</evidence>
<evidence type="ECO:0000256" key="6">
    <source>
        <dbReference type="ARBA" id="ARBA00022490"/>
    </source>
</evidence>
<dbReference type="CDD" id="cd00051">
    <property type="entry name" value="EFh"/>
    <property type="match status" value="1"/>
</dbReference>
<comment type="subcellular location">
    <subcellularLocation>
        <location evidence="2">Cytoplasm</location>
        <location evidence="2">Cytoskeleton</location>
    </subcellularLocation>
</comment>
<evidence type="ECO:0000256" key="5">
    <source>
        <dbReference type="ARBA" id="ARBA00012513"/>
    </source>
</evidence>
<evidence type="ECO:0000256" key="14">
    <source>
        <dbReference type="ARBA" id="ARBA00022840"/>
    </source>
</evidence>
<keyword evidence="6" id="KW-0963">Cytoplasm</keyword>
<dbReference type="FunFam" id="1.10.510.10:FF:000571">
    <property type="entry name" value="Maternal embryonic leucine zipper kinase"/>
    <property type="match status" value="1"/>
</dbReference>
<evidence type="ECO:0000256" key="4">
    <source>
        <dbReference type="ARBA" id="ARBA00011245"/>
    </source>
</evidence>
<dbReference type="InterPro" id="IPR017441">
    <property type="entry name" value="Protein_kinase_ATP_BS"/>
</dbReference>
<dbReference type="PROSITE" id="PS00018">
    <property type="entry name" value="EF_HAND_1"/>
    <property type="match status" value="2"/>
</dbReference>
<evidence type="ECO:0000256" key="2">
    <source>
        <dbReference type="ARBA" id="ARBA00004245"/>
    </source>
</evidence>
<dbReference type="GO" id="GO:0004674">
    <property type="term" value="F:protein serine/threonine kinase activity"/>
    <property type="evidence" value="ECO:0007669"/>
    <property type="project" value="UniProtKB-KW"/>
</dbReference>
<comment type="cofactor">
    <cofactor evidence="1">
        <name>Mg(2+)</name>
        <dbReference type="ChEBI" id="CHEBI:18420"/>
    </cofactor>
</comment>
<dbReference type="SUPFAM" id="SSF56112">
    <property type="entry name" value="Protein kinase-like (PK-like)"/>
    <property type="match status" value="1"/>
</dbReference>
<dbReference type="InterPro" id="IPR018247">
    <property type="entry name" value="EF_Hand_1_Ca_BS"/>
</dbReference>